<keyword evidence="8" id="KW-0325">Glycoprotein</keyword>
<dbReference type="InterPro" id="IPR011990">
    <property type="entry name" value="TPR-like_helical_dom_sf"/>
</dbReference>
<dbReference type="SUPFAM" id="SSF49503">
    <property type="entry name" value="Cupredoxins"/>
    <property type="match status" value="1"/>
</dbReference>
<feature type="repeat" description="PPR" evidence="11">
    <location>
        <begin position="184"/>
        <end position="218"/>
    </location>
</feature>
<dbReference type="Gene3D" id="2.60.40.420">
    <property type="entry name" value="Cupredoxins - blue copper proteins"/>
    <property type="match status" value="1"/>
</dbReference>
<sequence>MLLSVGSSYRKLEGLAINPTSKVLFLCEPNRSLLGSSVGVGWNTEHLELGKEVSTEDSSSVSVDHYESHAGVMKQSSGFGEVQNILSDLEEEGIVPNISGKKVLSLTRSNISTALLVYRRNEDGLKPSGEEHERLIWACTREEHYIVSKELVCNHLIWLMGKAKKWWQRVRDLRPKSIKQWLTTVKSHGALLSALEKGKLYDEVLRVWNHMVKVGIEPNLYAYTTMASVLTGQQKLNLLDTLLKEMPSKGIIKPSVVTYNAVISGCTRNGLSGVAYEWFHRMRIERIYSIFADHSEAQNIKTETLNMFLWLVIVLTISASVSSYEHKLNWVVPPANSSESFNDWASNKRFQVGDIIQFKYKKDSVMQVTKESYKQCNSSHPRFYSNTGKTRFMFDHSVPYYFISGTSGHCEKGQKMIVEVISRDHTTTSAAPPAAFAVLLCFFSLSLYFVA</sequence>
<keyword evidence="9" id="KW-0449">Lipoprotein</keyword>
<comment type="similarity">
    <text evidence="10">Belongs to the early nodulin-like (ENODL) family.</text>
</comment>
<dbReference type="AlphaFoldDB" id="A0A7G2FAT1"/>
<keyword evidence="6 12" id="KW-0472">Membrane</keyword>
<keyword evidence="12" id="KW-0812">Transmembrane</keyword>
<keyword evidence="2" id="KW-1003">Cell membrane</keyword>
<evidence type="ECO:0000256" key="2">
    <source>
        <dbReference type="ARBA" id="ARBA00022475"/>
    </source>
</evidence>
<keyword evidence="7" id="KW-1015">Disulfide bond</keyword>
<evidence type="ECO:0000256" key="7">
    <source>
        <dbReference type="ARBA" id="ARBA00023157"/>
    </source>
</evidence>
<gene>
    <name evidence="14" type="ORF">AT9943_LOCUS19120</name>
</gene>
<dbReference type="InterPro" id="IPR041846">
    <property type="entry name" value="ENL_dom"/>
</dbReference>
<evidence type="ECO:0000256" key="6">
    <source>
        <dbReference type="ARBA" id="ARBA00023136"/>
    </source>
</evidence>
<dbReference type="InterPro" id="IPR002885">
    <property type="entry name" value="PPR_rpt"/>
</dbReference>
<dbReference type="InterPro" id="IPR053343">
    <property type="entry name" value="PSII_mRNA-binding_protein"/>
</dbReference>
<evidence type="ECO:0000256" key="5">
    <source>
        <dbReference type="ARBA" id="ARBA00022737"/>
    </source>
</evidence>
<evidence type="ECO:0000256" key="9">
    <source>
        <dbReference type="ARBA" id="ARBA00023288"/>
    </source>
</evidence>
<evidence type="ECO:0000256" key="10">
    <source>
        <dbReference type="ARBA" id="ARBA00035011"/>
    </source>
</evidence>
<evidence type="ECO:0000313" key="15">
    <source>
        <dbReference type="Proteomes" id="UP000516314"/>
    </source>
</evidence>
<evidence type="ECO:0000256" key="11">
    <source>
        <dbReference type="PROSITE-ProRule" id="PRU00708"/>
    </source>
</evidence>
<feature type="repeat" description="PPR" evidence="11">
    <location>
        <begin position="255"/>
        <end position="289"/>
    </location>
</feature>
<evidence type="ECO:0000313" key="14">
    <source>
        <dbReference type="EMBL" id="CAD5331664.1"/>
    </source>
</evidence>
<dbReference type="GO" id="GO:0005886">
    <property type="term" value="C:plasma membrane"/>
    <property type="evidence" value="ECO:0007669"/>
    <property type="project" value="UniProtKB-SubCell"/>
</dbReference>
<keyword evidence="3" id="KW-0336">GPI-anchor</keyword>
<proteinExistence type="inferred from homology"/>
<dbReference type="Pfam" id="PF02298">
    <property type="entry name" value="Cu_bind_like"/>
    <property type="match status" value="1"/>
</dbReference>
<evidence type="ECO:0000256" key="12">
    <source>
        <dbReference type="SAM" id="Phobius"/>
    </source>
</evidence>
<keyword evidence="4" id="KW-0732">Signal</keyword>
<keyword evidence="5" id="KW-0677">Repeat</keyword>
<name>A0A7G2FAT1_ARATH</name>
<dbReference type="Gene3D" id="1.25.40.10">
    <property type="entry name" value="Tetratricopeptide repeat domain"/>
    <property type="match status" value="1"/>
</dbReference>
<dbReference type="PROSITE" id="PS51485">
    <property type="entry name" value="PHYTOCYANIN"/>
    <property type="match status" value="1"/>
</dbReference>
<comment type="subcellular location">
    <subcellularLocation>
        <location evidence="1">Cell membrane</location>
        <topology evidence="1">Lipid-anchor</topology>
        <topology evidence="1">GPI-anchor</topology>
    </subcellularLocation>
</comment>
<dbReference type="PROSITE" id="PS51375">
    <property type="entry name" value="PPR"/>
    <property type="match status" value="2"/>
</dbReference>
<feature type="domain" description="Phytocyanin" evidence="13">
    <location>
        <begin position="324"/>
        <end position="422"/>
    </location>
</feature>
<protein>
    <submittedName>
        <fullName evidence="14">(thale cress) hypothetical protein</fullName>
    </submittedName>
</protein>
<dbReference type="PANTHER" id="PTHR47940">
    <property type="entry name" value="OS12G0283900 PROTEIN"/>
    <property type="match status" value="1"/>
</dbReference>
<dbReference type="NCBIfam" id="TIGR00756">
    <property type="entry name" value="PPR"/>
    <property type="match status" value="2"/>
</dbReference>
<dbReference type="CDD" id="cd11019">
    <property type="entry name" value="OsENODL1_like"/>
    <property type="match status" value="1"/>
</dbReference>
<dbReference type="GO" id="GO:0009055">
    <property type="term" value="F:electron transfer activity"/>
    <property type="evidence" value="ECO:0007669"/>
    <property type="project" value="InterPro"/>
</dbReference>
<evidence type="ECO:0000256" key="1">
    <source>
        <dbReference type="ARBA" id="ARBA00004609"/>
    </source>
</evidence>
<dbReference type="InterPro" id="IPR008972">
    <property type="entry name" value="Cupredoxin"/>
</dbReference>
<dbReference type="PANTHER" id="PTHR47940:SF1">
    <property type="entry name" value="PROTEIN LOW PHOTOSYNTHETIC EFFICIENCY 1, CHLOROPLASTIC"/>
    <property type="match status" value="1"/>
</dbReference>
<evidence type="ECO:0000256" key="8">
    <source>
        <dbReference type="ARBA" id="ARBA00023180"/>
    </source>
</evidence>
<dbReference type="EMBL" id="LR881470">
    <property type="protein sequence ID" value="CAD5331664.1"/>
    <property type="molecule type" value="Genomic_DNA"/>
</dbReference>
<dbReference type="Proteomes" id="UP000516314">
    <property type="component" value="Chromosome 5"/>
</dbReference>
<dbReference type="InterPro" id="IPR003245">
    <property type="entry name" value="Phytocyanin_dom"/>
</dbReference>
<feature type="transmembrane region" description="Helical" evidence="12">
    <location>
        <begin position="430"/>
        <end position="450"/>
    </location>
</feature>
<reference evidence="14 15" key="1">
    <citation type="submission" date="2020-09" db="EMBL/GenBank/DDBJ databases">
        <authorList>
            <person name="Ashkenazy H."/>
        </authorList>
    </citation>
    <scope>NUCLEOTIDE SEQUENCE [LARGE SCALE GENOMIC DNA]</scope>
    <source>
        <strain evidence="15">cv. Cdm-0</strain>
    </source>
</reference>
<dbReference type="FunFam" id="2.60.40.420:FF:000010">
    <property type="entry name" value="Early nodulin-like protein 1"/>
    <property type="match status" value="1"/>
</dbReference>
<evidence type="ECO:0000256" key="4">
    <source>
        <dbReference type="ARBA" id="ARBA00022729"/>
    </source>
</evidence>
<evidence type="ECO:0000259" key="13">
    <source>
        <dbReference type="PROSITE" id="PS51485"/>
    </source>
</evidence>
<dbReference type="Pfam" id="PF13812">
    <property type="entry name" value="PPR_3"/>
    <property type="match status" value="1"/>
</dbReference>
<organism evidence="14 15">
    <name type="scientific">Arabidopsis thaliana</name>
    <name type="common">Mouse-ear cress</name>
    <dbReference type="NCBI Taxonomy" id="3702"/>
    <lineage>
        <taxon>Eukaryota</taxon>
        <taxon>Viridiplantae</taxon>
        <taxon>Streptophyta</taxon>
        <taxon>Embryophyta</taxon>
        <taxon>Tracheophyta</taxon>
        <taxon>Spermatophyta</taxon>
        <taxon>Magnoliopsida</taxon>
        <taxon>eudicotyledons</taxon>
        <taxon>Gunneridae</taxon>
        <taxon>Pentapetalae</taxon>
        <taxon>rosids</taxon>
        <taxon>malvids</taxon>
        <taxon>Brassicales</taxon>
        <taxon>Brassicaceae</taxon>
        <taxon>Camelineae</taxon>
        <taxon>Arabidopsis</taxon>
    </lineage>
</organism>
<dbReference type="GO" id="GO:0098552">
    <property type="term" value="C:side of membrane"/>
    <property type="evidence" value="ECO:0007669"/>
    <property type="project" value="UniProtKB-KW"/>
</dbReference>
<evidence type="ECO:0000256" key="3">
    <source>
        <dbReference type="ARBA" id="ARBA00022622"/>
    </source>
</evidence>
<accession>A0A7G2FAT1</accession>
<keyword evidence="12" id="KW-1133">Transmembrane helix</keyword>